<feature type="region of interest" description="Disordered" evidence="1">
    <location>
        <begin position="60"/>
        <end position="108"/>
    </location>
</feature>
<name>A0AAV9B3L8_ACOGR</name>
<feature type="compositionally biased region" description="Basic and acidic residues" evidence="1">
    <location>
        <begin position="76"/>
        <end position="108"/>
    </location>
</feature>
<accession>A0AAV9B3L8</accession>
<evidence type="ECO:0000313" key="2">
    <source>
        <dbReference type="EMBL" id="KAK1271167.1"/>
    </source>
</evidence>
<organism evidence="2 3">
    <name type="scientific">Acorus gramineus</name>
    <name type="common">Dwarf sweet flag</name>
    <dbReference type="NCBI Taxonomy" id="55184"/>
    <lineage>
        <taxon>Eukaryota</taxon>
        <taxon>Viridiplantae</taxon>
        <taxon>Streptophyta</taxon>
        <taxon>Embryophyta</taxon>
        <taxon>Tracheophyta</taxon>
        <taxon>Spermatophyta</taxon>
        <taxon>Magnoliopsida</taxon>
        <taxon>Liliopsida</taxon>
        <taxon>Acoraceae</taxon>
        <taxon>Acorus</taxon>
    </lineage>
</organism>
<dbReference type="Proteomes" id="UP001179952">
    <property type="component" value="Unassembled WGS sequence"/>
</dbReference>
<comment type="caution">
    <text evidence="2">The sequence shown here is derived from an EMBL/GenBank/DDBJ whole genome shotgun (WGS) entry which is preliminary data.</text>
</comment>
<keyword evidence="3" id="KW-1185">Reference proteome</keyword>
<reference evidence="2" key="2">
    <citation type="submission" date="2023-06" db="EMBL/GenBank/DDBJ databases">
        <authorList>
            <person name="Ma L."/>
            <person name="Liu K.-W."/>
            <person name="Li Z."/>
            <person name="Hsiao Y.-Y."/>
            <person name="Qi Y."/>
            <person name="Fu T."/>
            <person name="Tang G."/>
            <person name="Zhang D."/>
            <person name="Sun W.-H."/>
            <person name="Liu D.-K."/>
            <person name="Li Y."/>
            <person name="Chen G.-Z."/>
            <person name="Liu X.-D."/>
            <person name="Liao X.-Y."/>
            <person name="Jiang Y.-T."/>
            <person name="Yu X."/>
            <person name="Hao Y."/>
            <person name="Huang J."/>
            <person name="Zhao X.-W."/>
            <person name="Ke S."/>
            <person name="Chen Y.-Y."/>
            <person name="Wu W.-L."/>
            <person name="Hsu J.-L."/>
            <person name="Lin Y.-F."/>
            <person name="Huang M.-D."/>
            <person name="Li C.-Y."/>
            <person name="Huang L."/>
            <person name="Wang Z.-W."/>
            <person name="Zhao X."/>
            <person name="Zhong W.-Y."/>
            <person name="Peng D.-H."/>
            <person name="Ahmad S."/>
            <person name="Lan S."/>
            <person name="Zhang J.-S."/>
            <person name="Tsai W.-C."/>
            <person name="Van De Peer Y."/>
            <person name="Liu Z.-J."/>
        </authorList>
    </citation>
    <scope>NUCLEOTIDE SEQUENCE</scope>
    <source>
        <strain evidence="2">SCP</strain>
        <tissue evidence="2">Leaves</tissue>
    </source>
</reference>
<sequence length="108" mass="12062">MKPSPRRTLCISASATVPFFVPPGVEVAEVAPEMVLPGSNIVVGPYAGHAQIRVVEFVKSSARHPEGRSARIRRRGSVERREVEPHQRPREEEGGRHDFQETRENPVD</sequence>
<dbReference type="EMBL" id="JAUJYN010000005">
    <property type="protein sequence ID" value="KAK1271167.1"/>
    <property type="molecule type" value="Genomic_DNA"/>
</dbReference>
<protein>
    <submittedName>
        <fullName evidence="2">GTP-binding protein</fullName>
    </submittedName>
</protein>
<gene>
    <name evidence="2" type="ORF">QJS04_geneDACA005920</name>
</gene>
<dbReference type="AlphaFoldDB" id="A0AAV9B3L8"/>
<evidence type="ECO:0000313" key="3">
    <source>
        <dbReference type="Proteomes" id="UP001179952"/>
    </source>
</evidence>
<proteinExistence type="predicted"/>
<evidence type="ECO:0000256" key="1">
    <source>
        <dbReference type="SAM" id="MobiDB-lite"/>
    </source>
</evidence>
<reference evidence="2" key="1">
    <citation type="journal article" date="2023" name="Nat. Commun.">
        <title>Diploid and tetraploid genomes of Acorus and the evolution of monocots.</title>
        <authorList>
            <person name="Ma L."/>
            <person name="Liu K.W."/>
            <person name="Li Z."/>
            <person name="Hsiao Y.Y."/>
            <person name="Qi Y."/>
            <person name="Fu T."/>
            <person name="Tang G.D."/>
            <person name="Zhang D."/>
            <person name="Sun W.H."/>
            <person name="Liu D.K."/>
            <person name="Li Y."/>
            <person name="Chen G.Z."/>
            <person name="Liu X.D."/>
            <person name="Liao X.Y."/>
            <person name="Jiang Y.T."/>
            <person name="Yu X."/>
            <person name="Hao Y."/>
            <person name="Huang J."/>
            <person name="Zhao X.W."/>
            <person name="Ke S."/>
            <person name="Chen Y.Y."/>
            <person name="Wu W.L."/>
            <person name="Hsu J.L."/>
            <person name="Lin Y.F."/>
            <person name="Huang M.D."/>
            <person name="Li C.Y."/>
            <person name="Huang L."/>
            <person name="Wang Z.W."/>
            <person name="Zhao X."/>
            <person name="Zhong W.Y."/>
            <person name="Peng D.H."/>
            <person name="Ahmad S."/>
            <person name="Lan S."/>
            <person name="Zhang J.S."/>
            <person name="Tsai W.C."/>
            <person name="Van de Peer Y."/>
            <person name="Liu Z.J."/>
        </authorList>
    </citation>
    <scope>NUCLEOTIDE SEQUENCE</scope>
    <source>
        <strain evidence="2">SCP</strain>
    </source>
</reference>